<dbReference type="GO" id="GO:0046872">
    <property type="term" value="F:metal ion binding"/>
    <property type="evidence" value="ECO:0007669"/>
    <property type="project" value="UniProtKB-KW"/>
</dbReference>
<dbReference type="STRING" id="1429043.X474_20110"/>
<keyword evidence="15" id="KW-1185">Reference proteome</keyword>
<dbReference type="InterPro" id="IPR001667">
    <property type="entry name" value="DDH_dom"/>
</dbReference>
<dbReference type="PROSITE" id="PS51371">
    <property type="entry name" value="CBS"/>
    <property type="match status" value="2"/>
</dbReference>
<dbReference type="GO" id="GO:0016779">
    <property type="term" value="F:nucleotidyltransferase activity"/>
    <property type="evidence" value="ECO:0007669"/>
    <property type="project" value="UniProtKB-KW"/>
</dbReference>
<dbReference type="InterPro" id="IPR046342">
    <property type="entry name" value="CBS_dom_sf"/>
</dbReference>
<keyword evidence="7" id="KW-0479">Metal-binding</keyword>
<dbReference type="PATRIC" id="fig|1429043.3.peg.4264"/>
<dbReference type="SUPFAM" id="SSF64182">
    <property type="entry name" value="DHH phosphoesterases"/>
    <property type="match status" value="1"/>
</dbReference>
<dbReference type="GO" id="GO:0008033">
    <property type="term" value="P:tRNA processing"/>
    <property type="evidence" value="ECO:0007669"/>
    <property type="project" value="UniProtKB-KW"/>
</dbReference>
<accession>A0A0D2J8R2</accession>
<dbReference type="Gene3D" id="3.10.310.30">
    <property type="match status" value="1"/>
</dbReference>
<evidence type="ECO:0000259" key="13">
    <source>
        <dbReference type="PROSITE" id="PS51371"/>
    </source>
</evidence>
<dbReference type="Gene3D" id="3.90.1640.10">
    <property type="entry name" value="inorganic pyrophosphatase (n-terminal core)"/>
    <property type="match status" value="1"/>
</dbReference>
<evidence type="ECO:0000256" key="8">
    <source>
        <dbReference type="ARBA" id="ARBA00022741"/>
    </source>
</evidence>
<dbReference type="Pfam" id="PF02272">
    <property type="entry name" value="DHHA1"/>
    <property type="match status" value="1"/>
</dbReference>
<dbReference type="PANTHER" id="PTHR47788">
    <property type="entry name" value="POLYA POLYMERASE"/>
    <property type="match status" value="1"/>
</dbReference>
<feature type="domain" description="CBS" evidence="13">
    <location>
        <begin position="329"/>
        <end position="385"/>
    </location>
</feature>
<dbReference type="SMART" id="SM00116">
    <property type="entry name" value="CBS"/>
    <property type="match status" value="2"/>
</dbReference>
<protein>
    <submittedName>
        <fullName evidence="14">PolyA polymerase</fullName>
    </submittedName>
</protein>
<dbReference type="InParanoid" id="A0A0D2J8R2"/>
<dbReference type="InterPro" id="IPR003156">
    <property type="entry name" value="DHHA1_dom"/>
</dbReference>
<dbReference type="InterPro" id="IPR002646">
    <property type="entry name" value="PolA_pol_head_dom"/>
</dbReference>
<evidence type="ECO:0000256" key="11">
    <source>
        <dbReference type="PROSITE-ProRule" id="PRU00703"/>
    </source>
</evidence>
<dbReference type="RefSeq" id="WP_044350876.1">
    <property type="nucleotide sequence ID" value="NZ_AZAC01000034.1"/>
</dbReference>
<keyword evidence="8" id="KW-0547">Nucleotide-binding</keyword>
<dbReference type="PANTHER" id="PTHR47788:SF1">
    <property type="entry name" value="A-ADDING TRNA NUCLEOTIDYLTRANSFERASE"/>
    <property type="match status" value="1"/>
</dbReference>
<evidence type="ECO:0000256" key="6">
    <source>
        <dbReference type="ARBA" id="ARBA00022695"/>
    </source>
</evidence>
<keyword evidence="9" id="KW-0460">Magnesium</keyword>
<comment type="caution">
    <text evidence="14">The sequence shown here is derived from an EMBL/GenBank/DDBJ whole genome shotgun (WGS) entry which is preliminary data.</text>
</comment>
<comment type="similarity">
    <text evidence="2 12">Belongs to the tRNA nucleotidyltransferase/poly(A) polymerase family.</text>
</comment>
<evidence type="ECO:0000256" key="10">
    <source>
        <dbReference type="ARBA" id="ARBA00022884"/>
    </source>
</evidence>
<gene>
    <name evidence="14" type="ORF">X474_20110</name>
</gene>
<keyword evidence="6" id="KW-0548">Nucleotidyltransferase</keyword>
<evidence type="ECO:0000256" key="3">
    <source>
        <dbReference type="ARBA" id="ARBA00022555"/>
    </source>
</evidence>
<dbReference type="GO" id="GO:0000166">
    <property type="term" value="F:nucleotide binding"/>
    <property type="evidence" value="ECO:0007669"/>
    <property type="project" value="UniProtKB-KW"/>
</dbReference>
<evidence type="ECO:0000256" key="9">
    <source>
        <dbReference type="ARBA" id="ARBA00022842"/>
    </source>
</evidence>
<dbReference type="InterPro" id="IPR043519">
    <property type="entry name" value="NT_sf"/>
</dbReference>
<dbReference type="Gene3D" id="3.30.460.10">
    <property type="entry name" value="Beta Polymerase, domain 2"/>
    <property type="match status" value="1"/>
</dbReference>
<keyword evidence="4 12" id="KW-0808">Transferase</keyword>
<dbReference type="SUPFAM" id="SSF81301">
    <property type="entry name" value="Nucleotidyltransferase"/>
    <property type="match status" value="1"/>
</dbReference>
<name>A0A0D2J8R2_9BACT</name>
<dbReference type="OrthoDB" id="9805698at2"/>
<dbReference type="EMBL" id="AZAC01000034">
    <property type="protein sequence ID" value="KIX12111.1"/>
    <property type="molecule type" value="Genomic_DNA"/>
</dbReference>
<dbReference type="CDD" id="cd05398">
    <property type="entry name" value="NT_ClassII-CCAase"/>
    <property type="match status" value="1"/>
</dbReference>
<evidence type="ECO:0000256" key="7">
    <source>
        <dbReference type="ARBA" id="ARBA00022723"/>
    </source>
</evidence>
<dbReference type="InterPro" id="IPR052390">
    <property type="entry name" value="tRNA_nt/polyA_polymerase"/>
</dbReference>
<organism evidence="14 15">
    <name type="scientific">Dethiosulfatarculus sandiegensis</name>
    <dbReference type="NCBI Taxonomy" id="1429043"/>
    <lineage>
        <taxon>Bacteria</taxon>
        <taxon>Pseudomonadati</taxon>
        <taxon>Thermodesulfobacteriota</taxon>
        <taxon>Desulfarculia</taxon>
        <taxon>Desulfarculales</taxon>
        <taxon>Desulfarculaceae</taxon>
        <taxon>Dethiosulfatarculus</taxon>
    </lineage>
</organism>
<dbReference type="Gene3D" id="1.10.3090.10">
    <property type="entry name" value="cca-adding enzyme, domain 2"/>
    <property type="match status" value="1"/>
</dbReference>
<dbReference type="Pfam" id="PF00571">
    <property type="entry name" value="CBS"/>
    <property type="match status" value="2"/>
</dbReference>
<dbReference type="GO" id="GO:0000049">
    <property type="term" value="F:tRNA binding"/>
    <property type="evidence" value="ECO:0007669"/>
    <property type="project" value="UniProtKB-KW"/>
</dbReference>
<evidence type="ECO:0000256" key="1">
    <source>
        <dbReference type="ARBA" id="ARBA00001946"/>
    </source>
</evidence>
<dbReference type="SUPFAM" id="SSF81891">
    <property type="entry name" value="Poly A polymerase C-terminal region-like"/>
    <property type="match status" value="1"/>
</dbReference>
<keyword evidence="3" id="KW-0820">tRNA-binding</keyword>
<dbReference type="InterPro" id="IPR000644">
    <property type="entry name" value="CBS_dom"/>
</dbReference>
<dbReference type="Pfam" id="PF01368">
    <property type="entry name" value="DHH"/>
    <property type="match status" value="1"/>
</dbReference>
<evidence type="ECO:0000256" key="4">
    <source>
        <dbReference type="ARBA" id="ARBA00022679"/>
    </source>
</evidence>
<dbReference type="InterPro" id="IPR038763">
    <property type="entry name" value="DHH_sf"/>
</dbReference>
<dbReference type="AlphaFoldDB" id="A0A0D2J8R2"/>
<reference evidence="14 15" key="1">
    <citation type="submission" date="2013-11" db="EMBL/GenBank/DDBJ databases">
        <title>Metagenomic analysis of a methanogenic consortium involved in long chain n-alkane degradation.</title>
        <authorList>
            <person name="Davidova I.A."/>
            <person name="Callaghan A.V."/>
            <person name="Wawrik B."/>
            <person name="Pruitt S."/>
            <person name="Marks C."/>
            <person name="Duncan K.E."/>
            <person name="Suflita J.M."/>
        </authorList>
    </citation>
    <scope>NUCLEOTIDE SEQUENCE [LARGE SCALE GENOMIC DNA]</scope>
    <source>
        <strain evidence="14 15">SPR</strain>
    </source>
</reference>
<feature type="domain" description="CBS" evidence="13">
    <location>
        <begin position="391"/>
        <end position="448"/>
    </location>
</feature>
<dbReference type="Proteomes" id="UP000032233">
    <property type="component" value="Unassembled WGS sequence"/>
</dbReference>
<dbReference type="SUPFAM" id="SSF54631">
    <property type="entry name" value="CBS-domain pair"/>
    <property type="match status" value="1"/>
</dbReference>
<dbReference type="Pfam" id="PF01743">
    <property type="entry name" value="PolyA_pol"/>
    <property type="match status" value="1"/>
</dbReference>
<evidence type="ECO:0000313" key="14">
    <source>
        <dbReference type="EMBL" id="KIX12111.1"/>
    </source>
</evidence>
<keyword evidence="10 12" id="KW-0694">RNA-binding</keyword>
<evidence type="ECO:0000256" key="2">
    <source>
        <dbReference type="ARBA" id="ARBA00007265"/>
    </source>
</evidence>
<keyword evidence="11" id="KW-0129">CBS domain</keyword>
<proteinExistence type="inferred from homology"/>
<dbReference type="Gene3D" id="3.10.580.10">
    <property type="entry name" value="CBS-domain"/>
    <property type="match status" value="1"/>
</dbReference>
<keyword evidence="5" id="KW-0819">tRNA processing</keyword>
<sequence>MTQKATALHSRKRDLTLITTHVNADYDALASMLAAAKLYPDALLVLPGSQERNLRNFFVESTCYLYNFVKVKNVPLDRIARLVLVDTRQADRIGTLSQLLEVPGLTVHAYDHHPDSEDDVKTDYQVVEPVGAAVTVLTEILQKKGADLTDDEATILALGIYEDTGNFTFSSTTPRDFEAASWLLQKGANLNVVSNLITRELTPEEVGALNDMIKAAVKFKASGAEVVVSEVSCERYIPEFAVLVHKFMDMENLDALFVVARMEGRLYLMARSRIAQIDVGRIAKAMGGGGHPTAASATLREMTLVEARERLAALLHVHINAAVKARDLMTAPVITVTPVTTVEEAHQKLSRYGLNVLVVARGNEIMGLIGTEILDRALHHGLGKIEVSEYMERNVEPLDGDVGLDQVEEAVMGYSQRLVPIMVQGRLAGVITRTDLLNHLIENPHIPEYQPEPGQDQGKLRRKQVKGLMRERIPREILEVLKTVGLTAQEAGYKVYLVGGSVRDLFLRSPNLDLDLVVEGNGMDLAKKLARRLGKVRVRTHKKFQTAKLIFDDGLIIDVATARMEYYKSPAALPVIELSSLKMDLYRRDFTINTLAVSLNPKDFGLILDFFDGLRDLKGKVIRVLHNLSFVEDPTRVFRAVRFEQRFNFRIGKFTEGLIKNALKIDAFKLLTGDRLFHELENMLLEEKATDCMRRLGELNLLEVYHPKLKLSDKLEAILDSVEQVMAWYKLSFLTLPTRPWLVYFLALADPLDEAEMEQLCARLALAPRLRREIKEMRAQTLKVLNRLQRNQLSPSKVYDLLHKLKPAYQLYIMAKARQEWAKKAVSRYLGNMTKVKPLLTGDDLAGMGFDPGPLFKEILERVLAARLDGEVTTKEDELALVKSEFGSYLEKTV</sequence>
<comment type="cofactor">
    <cofactor evidence="1">
        <name>Mg(2+)</name>
        <dbReference type="ChEBI" id="CHEBI:18420"/>
    </cofactor>
</comment>
<evidence type="ECO:0000256" key="5">
    <source>
        <dbReference type="ARBA" id="ARBA00022694"/>
    </source>
</evidence>
<evidence type="ECO:0000313" key="15">
    <source>
        <dbReference type="Proteomes" id="UP000032233"/>
    </source>
</evidence>
<evidence type="ECO:0000256" key="12">
    <source>
        <dbReference type="RuleBase" id="RU003953"/>
    </source>
</evidence>